<accession>A0A2H9MMJ0</accession>
<dbReference type="EMBL" id="PFFF01000028">
    <property type="protein sequence ID" value="PIV89747.1"/>
    <property type="molecule type" value="Genomic_DNA"/>
</dbReference>
<gene>
    <name evidence="9" type="ORF">CO072_01970</name>
    <name evidence="8" type="ORF">CO124_02275</name>
    <name evidence="4" type="ORF">COS22_02380</name>
    <name evidence="3" type="ORF">COS45_02315</name>
    <name evidence="5" type="ORF">COW47_01240</name>
    <name evidence="2" type="ORF">COW69_02465</name>
    <name evidence="7" type="ORF">COY63_00735</name>
    <name evidence="6" type="ORF">COZ66_02255</name>
</gene>
<reference evidence="10 11" key="2">
    <citation type="submission" date="2017-09" db="EMBL/GenBank/DDBJ databases">
        <title>Depth-based differentiation of microbial function through sediment-hosted aquifers and enrichment of novel symbionts in the deep terrestrial subsurface.</title>
        <authorList>
            <person name="Probst A.J."/>
            <person name="Ladd B."/>
            <person name="Jarett J.K."/>
            <person name="Geller-Mcgrath D.E."/>
            <person name="Sieber C.M.K."/>
            <person name="Emerson J.B."/>
            <person name="Anantharaman K."/>
            <person name="Thomas B.C."/>
            <person name="Malmstrom R."/>
            <person name="Stieglmeier M."/>
            <person name="Klingl A."/>
            <person name="Woyke T."/>
            <person name="Ryan C.M."/>
            <person name="Banfield J.F."/>
        </authorList>
    </citation>
    <scope>NUCLEOTIDE SEQUENCE [LARGE SCALE GENOMIC DNA]</scope>
</reference>
<proteinExistence type="predicted"/>
<accession>A0A2H9PAI4</accession>
<dbReference type="Proteomes" id="UP000230477">
    <property type="component" value="Unassembled WGS sequence"/>
</dbReference>
<dbReference type="InterPro" id="IPR003958">
    <property type="entry name" value="CBFA_NFYB_domain"/>
</dbReference>
<accession>A0A2G9LIS2</accession>
<evidence type="ECO:0000313" key="12">
    <source>
        <dbReference type="Proteomes" id="UP000229789"/>
    </source>
</evidence>
<accession>A0A2H9M202</accession>
<dbReference type="InterPro" id="IPR009072">
    <property type="entry name" value="Histone-fold"/>
</dbReference>
<dbReference type="Proteomes" id="UP000228874">
    <property type="component" value="Unassembled WGS sequence"/>
</dbReference>
<accession>A0A2H9QRS6</accession>
<evidence type="ECO:0000313" key="3">
    <source>
        <dbReference type="EMBL" id="PIV13561.1"/>
    </source>
</evidence>
<feature type="domain" description="Transcription factor CBF/NF-Y/archaeal histone" evidence="1">
    <location>
        <begin position="11"/>
        <end position="66"/>
    </location>
</feature>
<accession>A0A2H9RCP5</accession>
<evidence type="ECO:0000313" key="10">
    <source>
        <dbReference type="Proteomes" id="UP000228874"/>
    </source>
</evidence>
<evidence type="ECO:0000313" key="9">
    <source>
        <dbReference type="EMBL" id="PJC01223.1"/>
    </source>
</evidence>
<reference evidence="2 12" key="1">
    <citation type="submission" date="2017-09" db="EMBL/GenBank/DDBJ databases">
        <title>Depth-based differentiation of microbial function through sediment-hosted aquifers and enrichment of novel symbionts in the deep terrestrial subsurface.</title>
        <authorList>
            <person name="Probst A.J."/>
            <person name="Ladd B."/>
            <person name="Jarett J.K."/>
            <person name="Geller-Mcgrath D.E."/>
            <person name="Sieber C.M."/>
            <person name="Emerson J.B."/>
            <person name="Anantharaman K."/>
            <person name="Thomas B.C."/>
            <person name="Malmstrom R."/>
            <person name="Stieglmeier M."/>
            <person name="Klingl A."/>
            <person name="Woyke T."/>
            <person name="Ryan C.M."/>
            <person name="Banfield J.F."/>
        </authorList>
    </citation>
    <scope>NUCLEOTIDE SEQUENCE [LARGE SCALE GENOMIC DNA]</scope>
    <source>
        <strain evidence="4">CG02_land_8_20_14_3_00_31_209</strain>
        <strain evidence="3">CG03_land_8_20_14_0_80_31_114</strain>
        <strain evidence="5">CG17_big_fil_post_rev_8_21_14_2_50_31_73</strain>
        <strain evidence="2">CG18_big_fil_WC_8_21_14_2_50_31_19</strain>
        <strain evidence="7">CG_4_10_14_0_8_um_filter_31_133</strain>
        <strain evidence="6">CG_4_8_14_3_um_filter</strain>
        <strain evidence="9">CG_4_9_14_0_8_um_filter_31_21</strain>
        <strain evidence="8">CG_4_9_14_3_um_filter_31_125</strain>
    </source>
</reference>
<evidence type="ECO:0000313" key="4">
    <source>
        <dbReference type="EMBL" id="PIV46276.1"/>
    </source>
</evidence>
<dbReference type="EMBL" id="PFIH01000056">
    <property type="protein sequence ID" value="PIX27940.1"/>
    <property type="molecule type" value="Genomic_DNA"/>
</dbReference>
<evidence type="ECO:0000259" key="1">
    <source>
        <dbReference type="Pfam" id="PF00808"/>
    </source>
</evidence>
<protein>
    <recommendedName>
        <fullName evidence="1">Transcription factor CBF/NF-Y/archaeal histone domain-containing protein</fullName>
    </recommendedName>
</protein>
<evidence type="ECO:0000313" key="5">
    <source>
        <dbReference type="EMBL" id="PIV89747.1"/>
    </source>
</evidence>
<dbReference type="Proteomes" id="UP000231449">
    <property type="component" value="Unassembled WGS sequence"/>
</dbReference>
<dbReference type="EMBL" id="PCUF01000039">
    <property type="protein sequence ID" value="PIN66415.1"/>
    <property type="molecule type" value="Genomic_DNA"/>
</dbReference>
<accession>A0A2H9M7I6</accession>
<dbReference type="SUPFAM" id="SSF47113">
    <property type="entry name" value="Histone-fold"/>
    <property type="match status" value="1"/>
</dbReference>
<evidence type="ECO:0000313" key="7">
    <source>
        <dbReference type="EMBL" id="PIY99964.1"/>
    </source>
</evidence>
<organism evidence="2 12">
    <name type="scientific">Huberarchaeum crystalense</name>
    <dbReference type="NCBI Taxonomy" id="2014257"/>
    <lineage>
        <taxon>Archaea</taxon>
        <taxon>Candidatus Huberarchaeota</taxon>
        <taxon>Candidatus Huberarchaeia</taxon>
        <taxon>Candidatus Huberarchaeales</taxon>
        <taxon>Candidatus Huberarchaeaceae</taxon>
        <taxon>Candidatus Huberarchaeum</taxon>
    </lineage>
</organism>
<accession>A0A2H9N2C6</accession>
<dbReference type="Proteomes" id="UP000228989">
    <property type="component" value="Unassembled WGS sequence"/>
</dbReference>
<dbReference type="EMBL" id="PEUT01000055">
    <property type="protein sequence ID" value="PIV13561.1"/>
    <property type="molecule type" value="Genomic_DNA"/>
</dbReference>
<dbReference type="AlphaFoldDB" id="A0A2G9LIS2"/>
<dbReference type="EMBL" id="PFMG01000016">
    <property type="protein sequence ID" value="PIY99964.1"/>
    <property type="molecule type" value="Genomic_DNA"/>
</dbReference>
<dbReference type="EMBL" id="PETW01000042">
    <property type="protein sequence ID" value="PIV46276.1"/>
    <property type="molecule type" value="Genomic_DNA"/>
</dbReference>
<dbReference type="Proteomes" id="UP000231232">
    <property type="component" value="Unassembled WGS sequence"/>
</dbReference>
<dbReference type="Pfam" id="PF00808">
    <property type="entry name" value="CBFD_NFYB_HMF"/>
    <property type="match status" value="1"/>
</dbReference>
<dbReference type="Gene3D" id="1.10.20.10">
    <property type="entry name" value="Histone, subunit A"/>
    <property type="match status" value="1"/>
</dbReference>
<comment type="caution">
    <text evidence="2">The sequence shown here is derived from an EMBL/GenBank/DDBJ whole genome shotgun (WGS) entry which is preliminary data.</text>
</comment>
<dbReference type="Proteomes" id="UP000230713">
    <property type="component" value="Unassembled WGS sequence"/>
</dbReference>
<name>A0A2G9LIS2_HUBC1</name>
<evidence type="ECO:0000313" key="2">
    <source>
        <dbReference type="EMBL" id="PIN66415.1"/>
    </source>
</evidence>
<sequence length="79" mass="8806">MPEIILSSQAERILREKGAKRVSKKGAKMFALAIQDFGSGIADFVVFIAKQAKKKTILKKDVESVVAQIEKKKQRFGLN</sequence>
<dbReference type="GO" id="GO:0046982">
    <property type="term" value="F:protein heterodimerization activity"/>
    <property type="evidence" value="ECO:0007669"/>
    <property type="project" value="InterPro"/>
</dbReference>
<dbReference type="EMBL" id="PFUW01000040">
    <property type="protein sequence ID" value="PJB03565.1"/>
    <property type="molecule type" value="Genomic_DNA"/>
</dbReference>
<evidence type="ECO:0000313" key="8">
    <source>
        <dbReference type="EMBL" id="PJB03565.1"/>
    </source>
</evidence>
<evidence type="ECO:0000313" key="6">
    <source>
        <dbReference type="EMBL" id="PIX27940.1"/>
    </source>
</evidence>
<dbReference type="Proteomes" id="UP000229789">
    <property type="component" value="Unassembled WGS sequence"/>
</dbReference>
<dbReference type="Proteomes" id="UP000228888">
    <property type="component" value="Unassembled WGS sequence"/>
</dbReference>
<dbReference type="EMBL" id="PFSX01000051">
    <property type="protein sequence ID" value="PJC01223.1"/>
    <property type="molecule type" value="Genomic_DNA"/>
</dbReference>
<evidence type="ECO:0000313" key="11">
    <source>
        <dbReference type="Proteomes" id="UP000228888"/>
    </source>
</evidence>